<proteinExistence type="inferred from homology"/>
<dbReference type="EMBL" id="DYVX01000050">
    <property type="protein sequence ID" value="HJF91949.1"/>
    <property type="molecule type" value="Genomic_DNA"/>
</dbReference>
<evidence type="ECO:0000313" key="7">
    <source>
        <dbReference type="Proteomes" id="UP000717835"/>
    </source>
</evidence>
<comment type="caution">
    <text evidence="5">The sequence shown here is derived from an EMBL/GenBank/DDBJ whole genome shotgun (WGS) entry which is preliminary data.</text>
</comment>
<dbReference type="Gene3D" id="3.40.50.720">
    <property type="entry name" value="NAD(P)-binding Rossmann-like Domain"/>
    <property type="match status" value="1"/>
</dbReference>
<dbReference type="InterPro" id="IPR055170">
    <property type="entry name" value="GFO_IDH_MocA-like_dom"/>
</dbReference>
<dbReference type="InterPro" id="IPR050984">
    <property type="entry name" value="Gfo/Idh/MocA_domain"/>
</dbReference>
<accession>A0A921HX99</accession>
<dbReference type="Pfam" id="PF01408">
    <property type="entry name" value="GFO_IDH_MocA"/>
    <property type="match status" value="1"/>
</dbReference>
<dbReference type="OrthoDB" id="9795543at2"/>
<dbReference type="RefSeq" id="WP_072544528.1">
    <property type="nucleotide sequence ID" value="NZ_CAUDDV010000011.1"/>
</dbReference>
<dbReference type="Pfam" id="PF22725">
    <property type="entry name" value="GFO_IDH_MocA_C3"/>
    <property type="match status" value="1"/>
</dbReference>
<dbReference type="GO" id="GO:0016491">
    <property type="term" value="F:oxidoreductase activity"/>
    <property type="evidence" value="ECO:0007669"/>
    <property type="project" value="UniProtKB-KW"/>
</dbReference>
<comment type="similarity">
    <text evidence="1">Belongs to the Gfo/Idh/MocA family.</text>
</comment>
<reference evidence="6 8" key="3">
    <citation type="journal article" date="2021" name="Sci. Rep.">
        <title>The distribution of antibiotic resistance genes in chicken gut microbiota commensals.</title>
        <authorList>
            <person name="Juricova H."/>
            <person name="Matiasovicova J."/>
            <person name="Kubasova T."/>
            <person name="Cejkova D."/>
            <person name="Rychlik I."/>
        </authorList>
    </citation>
    <scope>NUCLEOTIDE SEQUENCE [LARGE SCALE GENOMIC DNA]</scope>
    <source>
        <strain evidence="6 8">An772</strain>
    </source>
</reference>
<dbReference type="Proteomes" id="UP000717835">
    <property type="component" value="Unassembled WGS sequence"/>
</dbReference>
<name>A0A921HX99_9BACT</name>
<dbReference type="Proteomes" id="UP000766986">
    <property type="component" value="Unassembled WGS sequence"/>
</dbReference>
<dbReference type="InterPro" id="IPR036291">
    <property type="entry name" value="NAD(P)-bd_dom_sf"/>
</dbReference>
<organism evidence="5 7">
    <name type="scientific">Mediterranea massiliensis</name>
    <dbReference type="NCBI Taxonomy" id="1841865"/>
    <lineage>
        <taxon>Bacteria</taxon>
        <taxon>Pseudomonadati</taxon>
        <taxon>Bacteroidota</taxon>
        <taxon>Bacteroidia</taxon>
        <taxon>Bacteroidales</taxon>
        <taxon>Bacteroidaceae</taxon>
        <taxon>Mediterranea</taxon>
    </lineage>
</organism>
<evidence type="ECO:0000256" key="2">
    <source>
        <dbReference type="ARBA" id="ARBA00023002"/>
    </source>
</evidence>
<evidence type="ECO:0000259" key="3">
    <source>
        <dbReference type="Pfam" id="PF01408"/>
    </source>
</evidence>
<dbReference type="Gene3D" id="3.30.360.10">
    <property type="entry name" value="Dihydrodipicolinate Reductase, domain 2"/>
    <property type="match status" value="1"/>
</dbReference>
<reference evidence="6" key="1">
    <citation type="submission" date="2020-08" db="EMBL/GenBank/DDBJ databases">
        <authorList>
            <person name="Cejkova D."/>
            <person name="Kubasova T."/>
            <person name="Jahodarova E."/>
            <person name="Rychlik I."/>
        </authorList>
    </citation>
    <scope>NUCLEOTIDE SEQUENCE</scope>
    <source>
        <strain evidence="6">An772</strain>
    </source>
</reference>
<reference evidence="5" key="2">
    <citation type="journal article" date="2021" name="PeerJ">
        <title>Extensive microbial diversity within the chicken gut microbiome revealed by metagenomics and culture.</title>
        <authorList>
            <person name="Gilroy R."/>
            <person name="Ravi A."/>
            <person name="Getino M."/>
            <person name="Pursley I."/>
            <person name="Horton D.L."/>
            <person name="Alikhan N.F."/>
            <person name="Baker D."/>
            <person name="Gharbi K."/>
            <person name="Hall N."/>
            <person name="Watson M."/>
            <person name="Adriaenssens E.M."/>
            <person name="Foster-Nyarko E."/>
            <person name="Jarju S."/>
            <person name="Secka A."/>
            <person name="Antonio M."/>
            <person name="Oren A."/>
            <person name="Chaudhuri R.R."/>
            <person name="La Ragione R."/>
            <person name="Hildebrand F."/>
            <person name="Pallen M.J."/>
        </authorList>
    </citation>
    <scope>NUCLEOTIDE SEQUENCE</scope>
    <source>
        <strain evidence="5">CHK55-1828</strain>
    </source>
</reference>
<dbReference type="InterPro" id="IPR000683">
    <property type="entry name" value="Gfo/Idh/MocA-like_OxRdtase_N"/>
</dbReference>
<sequence>MSQERNNVAILGTGHIAAKMAATLQQMKDVNCYAVASREQIRAEAFAKEWGFKKACGSYEELAADPHVDLVYIATPHSHHYEHARLCILNGKAVLCEKAFTANARQAEALLQLAKERNVFITEAIWTRYMPFSHTIRELVFNGSIGRPHMLTANLGYPIAYKERIAKPELCGGALLDIGVYPINFARMIFGTDIDDIQSHCVKNNYGVDIQESISFRYANGNMAVMQLTASCANDRQGIISGEKGYIVVDNINNPQQAAIYDSDHQLVKIYDCPSQISGYEYEVQASIDALRRGQLETAAMPHAETLEIMHLLDRLRQQWGVVYPADTEDIGEQEK</sequence>
<feature type="domain" description="Gfo/Idh/MocA-like oxidoreductase N-terminal" evidence="3">
    <location>
        <begin position="7"/>
        <end position="121"/>
    </location>
</feature>
<keyword evidence="8" id="KW-1185">Reference proteome</keyword>
<gene>
    <name evidence="6" type="ORF">H7U35_05930</name>
    <name evidence="5" type="ORF">K8W02_06145</name>
</gene>
<evidence type="ECO:0000259" key="4">
    <source>
        <dbReference type="Pfam" id="PF22725"/>
    </source>
</evidence>
<dbReference type="PANTHER" id="PTHR22604">
    <property type="entry name" value="OXIDOREDUCTASES"/>
    <property type="match status" value="1"/>
</dbReference>
<keyword evidence="2" id="KW-0560">Oxidoreductase</keyword>
<dbReference type="EMBL" id="JACLYZ010000009">
    <property type="protein sequence ID" value="MBM6734757.1"/>
    <property type="molecule type" value="Genomic_DNA"/>
</dbReference>
<dbReference type="SUPFAM" id="SSF51735">
    <property type="entry name" value="NAD(P)-binding Rossmann-fold domains"/>
    <property type="match status" value="1"/>
</dbReference>
<evidence type="ECO:0000313" key="8">
    <source>
        <dbReference type="Proteomes" id="UP000766986"/>
    </source>
</evidence>
<protein>
    <submittedName>
        <fullName evidence="5">Gfo/Idh/MocA family oxidoreductase</fullName>
    </submittedName>
</protein>
<reference evidence="5" key="4">
    <citation type="submission" date="2021-09" db="EMBL/GenBank/DDBJ databases">
        <authorList>
            <person name="Gilroy R."/>
        </authorList>
    </citation>
    <scope>NUCLEOTIDE SEQUENCE</scope>
    <source>
        <strain evidence="5">CHK55-1828</strain>
    </source>
</reference>
<dbReference type="SUPFAM" id="SSF55347">
    <property type="entry name" value="Glyceraldehyde-3-phosphate dehydrogenase-like, C-terminal domain"/>
    <property type="match status" value="1"/>
</dbReference>
<evidence type="ECO:0000313" key="6">
    <source>
        <dbReference type="EMBL" id="MBM6734757.1"/>
    </source>
</evidence>
<evidence type="ECO:0000256" key="1">
    <source>
        <dbReference type="ARBA" id="ARBA00010928"/>
    </source>
</evidence>
<evidence type="ECO:0000313" key="5">
    <source>
        <dbReference type="EMBL" id="HJF91949.1"/>
    </source>
</evidence>
<dbReference type="PANTHER" id="PTHR22604:SF105">
    <property type="entry name" value="TRANS-1,2-DIHYDROBENZENE-1,2-DIOL DEHYDROGENASE"/>
    <property type="match status" value="1"/>
</dbReference>
<feature type="domain" description="GFO/IDH/MocA-like oxidoreductase" evidence="4">
    <location>
        <begin position="135"/>
        <end position="247"/>
    </location>
</feature>
<dbReference type="AlphaFoldDB" id="A0A921HX99"/>
<dbReference type="GO" id="GO:0000166">
    <property type="term" value="F:nucleotide binding"/>
    <property type="evidence" value="ECO:0007669"/>
    <property type="project" value="InterPro"/>
</dbReference>